<keyword evidence="1" id="KW-0732">Signal</keyword>
<evidence type="ECO:0000313" key="3">
    <source>
        <dbReference type="Proteomes" id="UP001596161"/>
    </source>
</evidence>
<name>A0ABW0EF19_9BACT</name>
<dbReference type="RefSeq" id="WP_378018220.1">
    <property type="nucleotide sequence ID" value="NZ_JBHSKT010000009.1"/>
</dbReference>
<sequence>MKKFTVVFSLFLVLFGFAKNSQATHLIGGEIEYTGLAPNIYLATYKVFYDCRSTIPPASIEFNLKAPGCNTGTTFTSELQTIASQSLNPYCATTGNYCTSNALINLRMSVYSATFSFSPAQLQCNDWLLSVRNCDRSGFANLPDARNSCLYVEAYINTAANAGSNSSPGFVAPSDMFVTVNVPATISNLTEERKNYEPDSLVYSLQPALEDFNMPLVYASGLSYTKPIPTATNMILDPNTGLLSFVPNVFVPSSNPEHNAYAVVVQASAYKKINGVMTKVSTAQRNIPVYIVNNAPNVNPVVSKATANGQYVGPNGIIEVQAGSDLIFKFATHDNNASDSLTTFMPGPALSGFRFTSSGGRRPTGVITWQAPPVASNKIIYFPIMIKDDACPVRGTVTQVYGIKVVASPLGIKNTTSFDPAFTAFPNPFATSVTFRFSPKNNAQTLVISNLLGQEIDRIDLRKVISGKQDVAWENAYKFPSGVYIARLETAGKTIQTLKFTKLQ</sequence>
<dbReference type="Proteomes" id="UP001596161">
    <property type="component" value="Unassembled WGS sequence"/>
</dbReference>
<accession>A0ABW0EF19</accession>
<protein>
    <submittedName>
        <fullName evidence="2">T9SS type A sorting domain-containing protein</fullName>
    </submittedName>
</protein>
<dbReference type="InterPro" id="IPR026444">
    <property type="entry name" value="Secre_tail"/>
</dbReference>
<dbReference type="NCBIfam" id="TIGR04183">
    <property type="entry name" value="Por_Secre_tail"/>
    <property type="match status" value="1"/>
</dbReference>
<dbReference type="EMBL" id="JBHSKT010000009">
    <property type="protein sequence ID" value="MFC5271863.1"/>
    <property type="molecule type" value="Genomic_DNA"/>
</dbReference>
<keyword evidence="3" id="KW-1185">Reference proteome</keyword>
<gene>
    <name evidence="2" type="ORF">ACFPIB_14690</name>
</gene>
<reference evidence="3" key="1">
    <citation type="journal article" date="2019" name="Int. J. Syst. Evol. Microbiol.">
        <title>The Global Catalogue of Microorganisms (GCM) 10K type strain sequencing project: providing services to taxonomists for standard genome sequencing and annotation.</title>
        <authorList>
            <consortium name="The Broad Institute Genomics Platform"/>
            <consortium name="The Broad Institute Genome Sequencing Center for Infectious Disease"/>
            <person name="Wu L."/>
            <person name="Ma J."/>
        </authorList>
    </citation>
    <scope>NUCLEOTIDE SEQUENCE [LARGE SCALE GENOMIC DNA]</scope>
    <source>
        <strain evidence="3">KACC 12602</strain>
    </source>
</reference>
<evidence type="ECO:0000313" key="2">
    <source>
        <dbReference type="EMBL" id="MFC5271863.1"/>
    </source>
</evidence>
<evidence type="ECO:0000256" key="1">
    <source>
        <dbReference type="SAM" id="SignalP"/>
    </source>
</evidence>
<feature type="chain" id="PRO_5046045961" evidence="1">
    <location>
        <begin position="19"/>
        <end position="504"/>
    </location>
</feature>
<comment type="caution">
    <text evidence="2">The sequence shown here is derived from an EMBL/GenBank/DDBJ whole genome shotgun (WGS) entry which is preliminary data.</text>
</comment>
<feature type="signal peptide" evidence="1">
    <location>
        <begin position="1"/>
        <end position="18"/>
    </location>
</feature>
<proteinExistence type="predicted"/>
<organism evidence="2 3">
    <name type="scientific">Adhaeribacter terreus</name>
    <dbReference type="NCBI Taxonomy" id="529703"/>
    <lineage>
        <taxon>Bacteria</taxon>
        <taxon>Pseudomonadati</taxon>
        <taxon>Bacteroidota</taxon>
        <taxon>Cytophagia</taxon>
        <taxon>Cytophagales</taxon>
        <taxon>Hymenobacteraceae</taxon>
        <taxon>Adhaeribacter</taxon>
    </lineage>
</organism>